<proteinExistence type="inferred from homology"/>
<dbReference type="Gene3D" id="1.10.287.310">
    <property type="match status" value="1"/>
</dbReference>
<evidence type="ECO:0000256" key="1">
    <source>
        <dbReference type="ARBA" id="ARBA00009254"/>
    </source>
</evidence>
<dbReference type="GO" id="GO:0006412">
    <property type="term" value="P:translation"/>
    <property type="evidence" value="ECO:0007669"/>
    <property type="project" value="UniProtKB-UniRule"/>
</dbReference>
<dbReference type="PROSITE" id="PS00579">
    <property type="entry name" value="RIBOSOMAL_L29"/>
    <property type="match status" value="1"/>
</dbReference>
<dbReference type="PANTHER" id="PTHR10916">
    <property type="entry name" value="60S RIBOSOMAL PROTEIN L35/50S RIBOSOMAL PROTEIN L29"/>
    <property type="match status" value="1"/>
</dbReference>
<evidence type="ECO:0000256" key="6">
    <source>
        <dbReference type="SAM" id="Coils"/>
    </source>
</evidence>
<dbReference type="InterPro" id="IPR036049">
    <property type="entry name" value="Ribosomal_uL29_sf"/>
</dbReference>
<evidence type="ECO:0000313" key="7">
    <source>
        <dbReference type="EMBL" id="RLE15416.1"/>
    </source>
</evidence>
<accession>A0A662DNH2</accession>
<evidence type="ECO:0000256" key="4">
    <source>
        <dbReference type="ARBA" id="ARBA00035204"/>
    </source>
</evidence>
<name>A0A662DNH2_UNCAE</name>
<reference evidence="7 8" key="1">
    <citation type="submission" date="2018-06" db="EMBL/GenBank/DDBJ databases">
        <title>Extensive metabolic versatility and redundancy in microbially diverse, dynamic hydrothermal sediments.</title>
        <authorList>
            <person name="Dombrowski N."/>
            <person name="Teske A."/>
            <person name="Baker B.J."/>
        </authorList>
    </citation>
    <scope>NUCLEOTIDE SEQUENCE [LARGE SCALE GENOMIC DNA]</scope>
    <source>
        <strain evidence="7">B3_G15</strain>
    </source>
</reference>
<dbReference type="PANTHER" id="PTHR10916:SF0">
    <property type="entry name" value="LARGE RIBOSOMAL SUBUNIT PROTEIN UL29C"/>
    <property type="match status" value="1"/>
</dbReference>
<comment type="similarity">
    <text evidence="1 5">Belongs to the universal ribosomal protein uL29 family.</text>
</comment>
<dbReference type="FunFam" id="1.10.287.310:FF:000001">
    <property type="entry name" value="50S ribosomal protein L29"/>
    <property type="match status" value="1"/>
</dbReference>
<dbReference type="GO" id="GO:0022625">
    <property type="term" value="C:cytosolic large ribosomal subunit"/>
    <property type="evidence" value="ECO:0007669"/>
    <property type="project" value="TreeGrafter"/>
</dbReference>
<dbReference type="Proteomes" id="UP000280417">
    <property type="component" value="Unassembled WGS sequence"/>
</dbReference>
<keyword evidence="3 5" id="KW-0687">Ribonucleoprotein</keyword>
<keyword evidence="2 5" id="KW-0689">Ribosomal protein</keyword>
<evidence type="ECO:0000256" key="3">
    <source>
        <dbReference type="ARBA" id="ARBA00023274"/>
    </source>
</evidence>
<gene>
    <name evidence="5" type="primary">rpmC</name>
    <name evidence="7" type="ORF">DRJ04_00430</name>
</gene>
<protein>
    <recommendedName>
        <fullName evidence="4 5">Large ribosomal subunit protein uL29</fullName>
    </recommendedName>
</protein>
<dbReference type="Pfam" id="PF00831">
    <property type="entry name" value="Ribosomal_L29"/>
    <property type="match status" value="1"/>
</dbReference>
<dbReference type="GO" id="GO:0003735">
    <property type="term" value="F:structural constituent of ribosome"/>
    <property type="evidence" value="ECO:0007669"/>
    <property type="project" value="InterPro"/>
</dbReference>
<dbReference type="NCBIfam" id="TIGR00012">
    <property type="entry name" value="L29"/>
    <property type="match status" value="1"/>
</dbReference>
<evidence type="ECO:0000256" key="5">
    <source>
        <dbReference type="HAMAP-Rule" id="MF_00374"/>
    </source>
</evidence>
<evidence type="ECO:0000313" key="8">
    <source>
        <dbReference type="Proteomes" id="UP000280417"/>
    </source>
</evidence>
<sequence length="68" mass="7967">MKVNELRELERQDLLEKLKQLQEKLLDLRIQASQGRMTNPSGIRQIKKDIARIKTLLREKELGIDRGA</sequence>
<comment type="caution">
    <text evidence="7">The sequence shown here is derived from an EMBL/GenBank/DDBJ whole genome shotgun (WGS) entry which is preliminary data.</text>
</comment>
<dbReference type="HAMAP" id="MF_00374">
    <property type="entry name" value="Ribosomal_uL29"/>
    <property type="match status" value="1"/>
</dbReference>
<feature type="coiled-coil region" evidence="6">
    <location>
        <begin position="4"/>
        <end position="31"/>
    </location>
</feature>
<organism evidence="7 8">
    <name type="scientific">Aerophobetes bacterium</name>
    <dbReference type="NCBI Taxonomy" id="2030807"/>
    <lineage>
        <taxon>Bacteria</taxon>
        <taxon>Candidatus Aerophobota</taxon>
    </lineage>
</organism>
<dbReference type="InterPro" id="IPR018254">
    <property type="entry name" value="Ribosomal_uL29_CS"/>
</dbReference>
<dbReference type="EMBL" id="QMQA01000005">
    <property type="protein sequence ID" value="RLE15416.1"/>
    <property type="molecule type" value="Genomic_DNA"/>
</dbReference>
<dbReference type="InterPro" id="IPR050063">
    <property type="entry name" value="Ribosomal_protein_uL29"/>
</dbReference>
<dbReference type="SUPFAM" id="SSF46561">
    <property type="entry name" value="Ribosomal protein L29 (L29p)"/>
    <property type="match status" value="1"/>
</dbReference>
<keyword evidence="6" id="KW-0175">Coiled coil</keyword>
<dbReference type="AlphaFoldDB" id="A0A662DNH2"/>
<evidence type="ECO:0000256" key="2">
    <source>
        <dbReference type="ARBA" id="ARBA00022980"/>
    </source>
</evidence>
<dbReference type="InterPro" id="IPR001854">
    <property type="entry name" value="Ribosomal_uL29"/>
</dbReference>
<dbReference type="CDD" id="cd00427">
    <property type="entry name" value="Ribosomal_L29_HIP"/>
    <property type="match status" value="1"/>
</dbReference>